<evidence type="ECO:0000313" key="1">
    <source>
        <dbReference type="EMBL" id="GGP20253.1"/>
    </source>
</evidence>
<evidence type="ECO:0000313" key="2">
    <source>
        <dbReference type="Proteomes" id="UP000610960"/>
    </source>
</evidence>
<gene>
    <name evidence="1" type="ORF">GCM10007981_07580</name>
</gene>
<sequence>MCIKNVRTLVLRGELGSADPRDLIGPIKGNLLASLIDKDWNILVEINDISQLSPRLLKGIKSKLVVLTVKNMTWLDTYFISHIISIHGGSKIMLGLSFERFLELASLPLLTDIPIFLFPGEEHVDWLPRVRNENWGLFIGRNQLARFDKLYRDLLAMEPRYIVFDNEVLRDNFLSIEKAFCGGYSISCPVNCLDVVECLIKCPVAAAARQIEPT</sequence>
<dbReference type="Proteomes" id="UP000610960">
    <property type="component" value="Unassembled WGS sequence"/>
</dbReference>
<name>A0A830GV49_9CREN</name>
<keyword evidence="2" id="KW-1185">Reference proteome</keyword>
<comment type="caution">
    <text evidence="1">The sequence shown here is derived from an EMBL/GenBank/DDBJ whole genome shotgun (WGS) entry which is preliminary data.</text>
</comment>
<dbReference type="EMBL" id="BMNL01000002">
    <property type="protein sequence ID" value="GGP20253.1"/>
    <property type="molecule type" value="Genomic_DNA"/>
</dbReference>
<reference evidence="1" key="1">
    <citation type="journal article" date="2014" name="Int. J. Syst. Evol. Microbiol.">
        <title>Complete genome sequence of Corynebacterium casei LMG S-19264T (=DSM 44701T), isolated from a smear-ripened cheese.</title>
        <authorList>
            <consortium name="US DOE Joint Genome Institute (JGI-PGF)"/>
            <person name="Walter F."/>
            <person name="Albersmeier A."/>
            <person name="Kalinowski J."/>
            <person name="Ruckert C."/>
        </authorList>
    </citation>
    <scope>NUCLEOTIDE SEQUENCE</scope>
    <source>
        <strain evidence="1">JCM 10088</strain>
    </source>
</reference>
<accession>A0A830GV49</accession>
<organism evidence="1 2">
    <name type="scientific">Thermocladium modestius</name>
    <dbReference type="NCBI Taxonomy" id="62609"/>
    <lineage>
        <taxon>Archaea</taxon>
        <taxon>Thermoproteota</taxon>
        <taxon>Thermoprotei</taxon>
        <taxon>Thermoproteales</taxon>
        <taxon>Thermoproteaceae</taxon>
        <taxon>Thermocladium</taxon>
    </lineage>
</organism>
<reference evidence="1" key="2">
    <citation type="submission" date="2020-09" db="EMBL/GenBank/DDBJ databases">
        <authorList>
            <person name="Sun Q."/>
            <person name="Ohkuma M."/>
        </authorList>
    </citation>
    <scope>NUCLEOTIDE SEQUENCE</scope>
    <source>
        <strain evidence="1">JCM 10088</strain>
    </source>
</reference>
<protein>
    <submittedName>
        <fullName evidence="1">Uncharacterized protein</fullName>
    </submittedName>
</protein>
<proteinExistence type="predicted"/>
<dbReference type="AlphaFoldDB" id="A0A830GV49"/>